<evidence type="ECO:0000259" key="2">
    <source>
        <dbReference type="PROSITE" id="PS51253"/>
    </source>
</evidence>
<dbReference type="PANTHER" id="PTHR19303:SF73">
    <property type="entry name" value="PROTEIN PDC2"/>
    <property type="match status" value="1"/>
</dbReference>
<dbReference type="GO" id="GO:0003677">
    <property type="term" value="F:DNA binding"/>
    <property type="evidence" value="ECO:0007669"/>
    <property type="project" value="UniProtKB-KW"/>
</dbReference>
<dbReference type="AlphaFoldDB" id="A0ABD2Q946"/>
<proteinExistence type="predicted"/>
<dbReference type="InterPro" id="IPR009057">
    <property type="entry name" value="Homeodomain-like_sf"/>
</dbReference>
<dbReference type="SMART" id="SM00674">
    <property type="entry name" value="CENPB"/>
    <property type="match status" value="1"/>
</dbReference>
<dbReference type="InterPro" id="IPR050863">
    <property type="entry name" value="CenT-Element_Derived"/>
</dbReference>
<keyword evidence="1" id="KW-0238">DNA-binding</keyword>
<dbReference type="SUPFAM" id="SSF46689">
    <property type="entry name" value="Homeodomain-like"/>
    <property type="match status" value="1"/>
</dbReference>
<dbReference type="EMBL" id="JBJKFK010000671">
    <property type="protein sequence ID" value="KAL3315757.1"/>
    <property type="molecule type" value="Genomic_DNA"/>
</dbReference>
<dbReference type="Gene3D" id="1.10.10.60">
    <property type="entry name" value="Homeodomain-like"/>
    <property type="match status" value="1"/>
</dbReference>
<accession>A0ABD2Q946</accession>
<protein>
    <submittedName>
        <fullName evidence="3">Tigger transposable element-derived protein 3</fullName>
    </submittedName>
</protein>
<gene>
    <name evidence="3" type="primary">TIGD3</name>
    <name evidence="3" type="ORF">Ciccas_005612</name>
</gene>
<keyword evidence="4" id="KW-1185">Reference proteome</keyword>
<dbReference type="PANTHER" id="PTHR19303">
    <property type="entry name" value="TRANSPOSON"/>
    <property type="match status" value="1"/>
</dbReference>
<organism evidence="3 4">
    <name type="scientific">Cichlidogyrus casuarinus</name>
    <dbReference type="NCBI Taxonomy" id="1844966"/>
    <lineage>
        <taxon>Eukaryota</taxon>
        <taxon>Metazoa</taxon>
        <taxon>Spiralia</taxon>
        <taxon>Lophotrochozoa</taxon>
        <taxon>Platyhelminthes</taxon>
        <taxon>Monogenea</taxon>
        <taxon>Monopisthocotylea</taxon>
        <taxon>Dactylogyridea</taxon>
        <taxon>Ancyrocephalidae</taxon>
        <taxon>Cichlidogyrus</taxon>
    </lineage>
</organism>
<evidence type="ECO:0000256" key="1">
    <source>
        <dbReference type="ARBA" id="ARBA00023125"/>
    </source>
</evidence>
<reference evidence="3 4" key="1">
    <citation type="submission" date="2024-11" db="EMBL/GenBank/DDBJ databases">
        <title>Adaptive evolution of stress response genes in parasites aligns with host niche diversity.</title>
        <authorList>
            <person name="Hahn C."/>
            <person name="Resl P."/>
        </authorList>
    </citation>
    <scope>NUCLEOTIDE SEQUENCE [LARGE SCALE GENOMIC DNA]</scope>
    <source>
        <strain evidence="3">EGGRZ-B1_66</strain>
        <tissue evidence="3">Body</tissue>
    </source>
</reference>
<evidence type="ECO:0000313" key="4">
    <source>
        <dbReference type="Proteomes" id="UP001626550"/>
    </source>
</evidence>
<feature type="domain" description="HTH CENPB-type" evidence="2">
    <location>
        <begin position="41"/>
        <end position="112"/>
    </location>
</feature>
<dbReference type="Proteomes" id="UP001626550">
    <property type="component" value="Unassembled WGS sequence"/>
</dbReference>
<comment type="caution">
    <text evidence="3">The sequence shown here is derived from an EMBL/GenBank/DDBJ whole genome shotgun (WGS) entry which is preliminary data.</text>
</comment>
<sequence length="115" mass="13511">MSQRKIAEKYKCSKGTVAYMKKMRDEMEWKLCDAPDKSNDRKYFLRNLKFSRIDREMAGWFRKQIQKRVPLLDAQLMIEAESLAAAYGETEFKASQGWLTRSKKRHGILSKKAQG</sequence>
<dbReference type="Pfam" id="PF03221">
    <property type="entry name" value="HTH_Tnp_Tc5"/>
    <property type="match status" value="1"/>
</dbReference>
<dbReference type="InterPro" id="IPR006600">
    <property type="entry name" value="HTH_CenpB_DNA-bd_dom"/>
</dbReference>
<dbReference type="PROSITE" id="PS51253">
    <property type="entry name" value="HTH_CENPB"/>
    <property type="match status" value="1"/>
</dbReference>
<name>A0ABD2Q946_9PLAT</name>
<evidence type="ECO:0000313" key="3">
    <source>
        <dbReference type="EMBL" id="KAL3315757.1"/>
    </source>
</evidence>